<evidence type="ECO:0000256" key="3">
    <source>
        <dbReference type="ARBA" id="ARBA00023315"/>
    </source>
</evidence>
<dbReference type="InterPro" id="IPR001451">
    <property type="entry name" value="Hexapep"/>
</dbReference>
<dbReference type="Pfam" id="PF00132">
    <property type="entry name" value="Hexapep"/>
    <property type="match status" value="1"/>
</dbReference>
<evidence type="ECO:0000256" key="2">
    <source>
        <dbReference type="ARBA" id="ARBA00022737"/>
    </source>
</evidence>
<dbReference type="RefSeq" id="WP_022610379.1">
    <property type="nucleotide sequence ID" value="NZ_LK391965.1"/>
</dbReference>
<organism evidence="4 5">
    <name type="scientific">Vibrio nigripulchritudo SOn1</name>
    <dbReference type="NCBI Taxonomy" id="1238450"/>
    <lineage>
        <taxon>Bacteria</taxon>
        <taxon>Pseudomonadati</taxon>
        <taxon>Pseudomonadota</taxon>
        <taxon>Gammaproteobacteria</taxon>
        <taxon>Vibrionales</taxon>
        <taxon>Vibrionaceae</taxon>
        <taxon>Vibrio</taxon>
    </lineage>
</organism>
<evidence type="ECO:0000313" key="5">
    <source>
        <dbReference type="Proteomes" id="UP000018211"/>
    </source>
</evidence>
<dbReference type="SUPFAM" id="SSF51161">
    <property type="entry name" value="Trimeric LpxA-like enzymes"/>
    <property type="match status" value="1"/>
</dbReference>
<dbReference type="InterPro" id="IPR011004">
    <property type="entry name" value="Trimer_LpxA-like_sf"/>
</dbReference>
<dbReference type="PROSITE" id="PS00101">
    <property type="entry name" value="HEXAPEP_TRANSFERASES"/>
    <property type="match status" value="1"/>
</dbReference>
<dbReference type="Proteomes" id="UP000018211">
    <property type="component" value="Unassembled WGS sequence"/>
</dbReference>
<evidence type="ECO:0000256" key="1">
    <source>
        <dbReference type="ARBA" id="ARBA00022679"/>
    </source>
</evidence>
<dbReference type="AlphaFoldDB" id="A0AAV2VJB3"/>
<dbReference type="GO" id="GO:0016746">
    <property type="term" value="F:acyltransferase activity"/>
    <property type="evidence" value="ECO:0007669"/>
    <property type="project" value="UniProtKB-KW"/>
</dbReference>
<keyword evidence="3" id="KW-0012">Acyltransferase</keyword>
<name>A0AAV2VJB3_9VIBR</name>
<dbReference type="EMBL" id="CAOF01000020">
    <property type="protein sequence ID" value="CCO44574.1"/>
    <property type="molecule type" value="Genomic_DNA"/>
</dbReference>
<proteinExistence type="predicted"/>
<dbReference type="Gene3D" id="2.160.10.10">
    <property type="entry name" value="Hexapeptide repeat proteins"/>
    <property type="match status" value="1"/>
</dbReference>
<evidence type="ECO:0000313" key="4">
    <source>
        <dbReference type="EMBL" id="CCO44574.1"/>
    </source>
</evidence>
<keyword evidence="1" id="KW-0808">Transferase</keyword>
<dbReference type="CDD" id="cd04647">
    <property type="entry name" value="LbH_MAT_like"/>
    <property type="match status" value="1"/>
</dbReference>
<accession>A0AAV2VJB3</accession>
<dbReference type="InterPro" id="IPR018357">
    <property type="entry name" value="Hexapep_transf_CS"/>
</dbReference>
<reference evidence="4 5" key="1">
    <citation type="journal article" date="2013" name="ISME J.">
        <title>Comparative genomics of pathogenic lineages of Vibrio nigripulchritudo identifies virulence-associated traits.</title>
        <authorList>
            <person name="Goudenege D."/>
            <person name="Labreuche Y."/>
            <person name="Krin E."/>
            <person name="Ansquer D."/>
            <person name="Mangenot S."/>
            <person name="Calteau A."/>
            <person name="Medigue C."/>
            <person name="Mazel D."/>
            <person name="Polz M.F."/>
            <person name="Le Roux F."/>
        </authorList>
    </citation>
    <scope>NUCLEOTIDE SEQUENCE [LARGE SCALE GENOMIC DNA]</scope>
    <source>
        <strain evidence="4 5">SOn1</strain>
    </source>
</reference>
<sequence length="247" mass="26829">MLSLHLQSIKNWLKHSDSPLAEFLFRNIKRVLNFELPLPHLVCKLAYFIHQQISLVWQTTLRVLIHTPVFKGRLNQFGDNLYLYGGVPFVSGPLSIEVGDNARISGHTTFSGRTLTDKPLLKIGSNVDVGWQTTIAVGTKVVLGDNVRIAGRSFICGYPGHPLDPKSRAKGAPCSDDQTGDVVLENDVWLATGVSVMTGVTIGQGTIVAANSVVTKDLPPMVLAAGNPARVIKSLTQDTIEEVRHAS</sequence>
<protein>
    <submittedName>
        <fullName evidence="4">Acetyltransferase SypM</fullName>
    </submittedName>
</protein>
<comment type="caution">
    <text evidence="4">The sequence shown here is derived from an EMBL/GenBank/DDBJ whole genome shotgun (WGS) entry which is preliminary data.</text>
</comment>
<keyword evidence="2" id="KW-0677">Repeat</keyword>
<dbReference type="PANTHER" id="PTHR23416">
    <property type="entry name" value="SIALIC ACID SYNTHASE-RELATED"/>
    <property type="match status" value="1"/>
</dbReference>
<dbReference type="InterPro" id="IPR051159">
    <property type="entry name" value="Hexapeptide_acetyltransf"/>
</dbReference>
<gene>
    <name evidence="4" type="ORF">VIBNISOn1_1160082</name>
</gene>